<protein>
    <submittedName>
        <fullName evidence="1">Uncharacterized protein</fullName>
    </submittedName>
</protein>
<accession>A0A0E9WVX9</accession>
<dbReference type="AlphaFoldDB" id="A0A0E9WVX9"/>
<organism evidence="1">
    <name type="scientific">Anguilla anguilla</name>
    <name type="common">European freshwater eel</name>
    <name type="synonym">Muraena anguilla</name>
    <dbReference type="NCBI Taxonomy" id="7936"/>
    <lineage>
        <taxon>Eukaryota</taxon>
        <taxon>Metazoa</taxon>
        <taxon>Chordata</taxon>
        <taxon>Craniata</taxon>
        <taxon>Vertebrata</taxon>
        <taxon>Euteleostomi</taxon>
        <taxon>Actinopterygii</taxon>
        <taxon>Neopterygii</taxon>
        <taxon>Teleostei</taxon>
        <taxon>Anguilliformes</taxon>
        <taxon>Anguillidae</taxon>
        <taxon>Anguilla</taxon>
    </lineage>
</organism>
<proteinExistence type="predicted"/>
<dbReference type="EMBL" id="GBXM01014914">
    <property type="protein sequence ID" value="JAH93663.1"/>
    <property type="molecule type" value="Transcribed_RNA"/>
</dbReference>
<reference evidence="1" key="1">
    <citation type="submission" date="2014-11" db="EMBL/GenBank/DDBJ databases">
        <authorList>
            <person name="Amaro Gonzalez C."/>
        </authorList>
    </citation>
    <scope>NUCLEOTIDE SEQUENCE</scope>
</reference>
<reference evidence="1" key="2">
    <citation type="journal article" date="2015" name="Fish Shellfish Immunol.">
        <title>Early steps in the European eel (Anguilla anguilla)-Vibrio vulnificus interaction in the gills: Role of the RtxA13 toxin.</title>
        <authorList>
            <person name="Callol A."/>
            <person name="Pajuelo D."/>
            <person name="Ebbesson L."/>
            <person name="Teles M."/>
            <person name="MacKenzie S."/>
            <person name="Amaro C."/>
        </authorList>
    </citation>
    <scope>NUCLEOTIDE SEQUENCE</scope>
</reference>
<evidence type="ECO:0000313" key="1">
    <source>
        <dbReference type="EMBL" id="JAH93663.1"/>
    </source>
</evidence>
<sequence length="98" mass="11107">MTYFTENSTKTPPLACNPQNELSVDPTYTILNLAYRVCPESTFFPLIRQDSQEQGTQLLITTLYTQLFMGVNGSVTTLEVFHEPHNGRSYNELSITDI</sequence>
<name>A0A0E9WVX9_ANGAN</name>